<dbReference type="Proteomes" id="UP000595703">
    <property type="component" value="Chromosome"/>
</dbReference>
<dbReference type="NCBIfam" id="TIGR01549">
    <property type="entry name" value="HAD-SF-IA-v1"/>
    <property type="match status" value="1"/>
</dbReference>
<protein>
    <submittedName>
        <fullName evidence="5">Putative hydrolase</fullName>
    </submittedName>
</protein>
<dbReference type="SUPFAM" id="SSF56784">
    <property type="entry name" value="HAD-like"/>
    <property type="match status" value="1"/>
</dbReference>
<comment type="cofactor">
    <cofactor evidence="1">
        <name>Mg(2+)</name>
        <dbReference type="ChEBI" id="CHEBI:18420"/>
    </cofactor>
</comment>
<sequence length="259" mass="27112">MRVRGVLFDVDGTLFDYAAAEAAGLRAHLGAEPVAGLGSEGEALARWRALMVEEYGRFLAGEVDFAAQQRARVRRFLGRPGLSDAEASAWFGRYAARRDLAGTAFADAEPVLRRLAADHRLGVVSNAGTEGKRRKLAAVGLLPYLRGAFVCCDEYGAVKPAAGIFHAACAALGLPPEQVAYVGDDYTADALGARDAGLRSYWLCRGGQEPGSPSPAAGIHVLRTLHTLPAALAGPHPGPHPGPYPGTGENGAVRERGSG</sequence>
<keyword evidence="3" id="KW-0460">Magnesium</keyword>
<evidence type="ECO:0000256" key="3">
    <source>
        <dbReference type="ARBA" id="ARBA00022842"/>
    </source>
</evidence>
<dbReference type="InterPro" id="IPR036412">
    <property type="entry name" value="HAD-like_sf"/>
</dbReference>
<proteinExistence type="predicted"/>
<dbReference type="GO" id="GO:0016787">
    <property type="term" value="F:hydrolase activity"/>
    <property type="evidence" value="ECO:0007669"/>
    <property type="project" value="UniProtKB-KW"/>
</dbReference>
<dbReference type="Pfam" id="PF00702">
    <property type="entry name" value="Hydrolase"/>
    <property type="match status" value="1"/>
</dbReference>
<accession>A0A7U3VRW9</accession>
<gene>
    <name evidence="5" type="ORF">RVR_8508</name>
</gene>
<evidence type="ECO:0000256" key="1">
    <source>
        <dbReference type="ARBA" id="ARBA00001946"/>
    </source>
</evidence>
<dbReference type="AlphaFoldDB" id="A0A7U3VRW9"/>
<dbReference type="GO" id="GO:0044281">
    <property type="term" value="P:small molecule metabolic process"/>
    <property type="evidence" value="ECO:0007669"/>
    <property type="project" value="UniProtKB-ARBA"/>
</dbReference>
<feature type="region of interest" description="Disordered" evidence="4">
    <location>
        <begin position="230"/>
        <end position="259"/>
    </location>
</feature>
<keyword evidence="6" id="KW-1185">Reference proteome</keyword>
<dbReference type="PANTHER" id="PTHR46470:SF4">
    <property type="entry name" value="5-AMINO-6-(5-PHOSPHO-D-RIBITYLAMINO)URACIL PHOSPHATASE YIGB"/>
    <property type="match status" value="1"/>
</dbReference>
<evidence type="ECO:0000256" key="4">
    <source>
        <dbReference type="SAM" id="MobiDB-lite"/>
    </source>
</evidence>
<dbReference type="InterPro" id="IPR006439">
    <property type="entry name" value="HAD-SF_hydro_IA"/>
</dbReference>
<reference evidence="5 6" key="4">
    <citation type="journal article" date="2020" name="Sci. Rep.">
        <title>beta-carboline chemical signals induce reveromycin production through a LuxR family regulator in Streptomyces sp. SN-593.</title>
        <authorList>
            <person name="Panthee S."/>
            <person name="Kito N."/>
            <person name="Hayashi T."/>
            <person name="Shimizu T."/>
            <person name="Ishikawa J."/>
            <person name="Hamamoto H."/>
            <person name="Osada H."/>
            <person name="Takahashi S."/>
        </authorList>
    </citation>
    <scope>NUCLEOTIDE SEQUENCE [LARGE SCALE GENOMIC DNA]</scope>
    <source>
        <strain evidence="5 6">SN-593</strain>
    </source>
</reference>
<dbReference type="EMBL" id="AP018365">
    <property type="protein sequence ID" value="BBB01219.1"/>
    <property type="molecule type" value="Genomic_DNA"/>
</dbReference>
<dbReference type="RefSeq" id="WP_237405057.1">
    <property type="nucleotide sequence ID" value="NZ_AP018365.1"/>
</dbReference>
<reference evidence="5 6" key="2">
    <citation type="journal article" date="2011" name="J. Antibiot.">
        <title>Furaquinocins I and J: novel polyketide isoprenoid hybrid compounds from Streptomyces reveromyceticus SN-593.</title>
        <authorList>
            <person name="Panthee S."/>
            <person name="Takahashi S."/>
            <person name="Takagi H."/>
            <person name="Nogawa T."/>
            <person name="Oowada E."/>
            <person name="Uramoto M."/>
            <person name="Osada H."/>
        </authorList>
    </citation>
    <scope>NUCLEOTIDE SEQUENCE [LARGE SCALE GENOMIC DNA]</scope>
    <source>
        <strain evidence="5 6">SN-593</strain>
    </source>
</reference>
<dbReference type="InterPro" id="IPR051400">
    <property type="entry name" value="HAD-like_hydrolase"/>
</dbReference>
<dbReference type="SFLD" id="SFLDG01129">
    <property type="entry name" value="C1.5:_HAD__Beta-PGM__Phosphata"/>
    <property type="match status" value="1"/>
</dbReference>
<organism evidence="5 6">
    <name type="scientific">Actinacidiphila reveromycinica</name>
    <dbReference type="NCBI Taxonomy" id="659352"/>
    <lineage>
        <taxon>Bacteria</taxon>
        <taxon>Bacillati</taxon>
        <taxon>Actinomycetota</taxon>
        <taxon>Actinomycetes</taxon>
        <taxon>Kitasatosporales</taxon>
        <taxon>Streptomycetaceae</taxon>
        <taxon>Actinacidiphila</taxon>
    </lineage>
</organism>
<name>A0A7U3VRW9_9ACTN</name>
<dbReference type="Gene3D" id="3.40.50.1000">
    <property type="entry name" value="HAD superfamily/HAD-like"/>
    <property type="match status" value="1"/>
</dbReference>
<evidence type="ECO:0000313" key="6">
    <source>
        <dbReference type="Proteomes" id="UP000595703"/>
    </source>
</evidence>
<evidence type="ECO:0000313" key="5">
    <source>
        <dbReference type="EMBL" id="BBB01219.1"/>
    </source>
</evidence>
<dbReference type="SFLD" id="SFLDS00003">
    <property type="entry name" value="Haloacid_Dehalogenase"/>
    <property type="match status" value="1"/>
</dbReference>
<reference evidence="5 6" key="1">
    <citation type="journal article" date="2010" name="J. Bacteriol.">
        <title>Biochemical characterization of a novel indole prenyltransferase from Streptomyces sp. SN-593.</title>
        <authorList>
            <person name="Takahashi S."/>
            <person name="Takagi H."/>
            <person name="Toyoda A."/>
            <person name="Uramoto M."/>
            <person name="Nogawa T."/>
            <person name="Ueki M."/>
            <person name="Sakaki Y."/>
            <person name="Osada H."/>
        </authorList>
    </citation>
    <scope>NUCLEOTIDE SEQUENCE [LARGE SCALE GENOMIC DNA]</scope>
    <source>
        <strain evidence="5 6">SN-593</strain>
    </source>
</reference>
<reference evidence="5 6" key="3">
    <citation type="journal article" date="2011" name="Nat. Chem. Biol.">
        <title>Reveromycin A biosynthesis uses RevG and RevJ for stereospecific spiroacetal formation.</title>
        <authorList>
            <person name="Takahashi S."/>
            <person name="Toyoda A."/>
            <person name="Sekiyama Y."/>
            <person name="Takagi H."/>
            <person name="Nogawa T."/>
            <person name="Uramoto M."/>
            <person name="Suzuki R."/>
            <person name="Koshino H."/>
            <person name="Kumano T."/>
            <person name="Panthee S."/>
            <person name="Dairi T."/>
            <person name="Ishikawa J."/>
            <person name="Ikeda H."/>
            <person name="Sakaki Y."/>
            <person name="Osada H."/>
        </authorList>
    </citation>
    <scope>NUCLEOTIDE SEQUENCE [LARGE SCALE GENOMIC DNA]</scope>
    <source>
        <strain evidence="5 6">SN-593</strain>
    </source>
</reference>
<dbReference type="InterPro" id="IPR023214">
    <property type="entry name" value="HAD_sf"/>
</dbReference>
<dbReference type="Gene3D" id="1.20.120.1600">
    <property type="match status" value="1"/>
</dbReference>
<evidence type="ECO:0000256" key="2">
    <source>
        <dbReference type="ARBA" id="ARBA00022801"/>
    </source>
</evidence>
<dbReference type="KEGG" id="arev:RVR_8508"/>
<dbReference type="PANTHER" id="PTHR46470">
    <property type="entry name" value="N-ACYLNEURAMINATE-9-PHOSPHATASE"/>
    <property type="match status" value="1"/>
</dbReference>
<keyword evidence="2 5" id="KW-0378">Hydrolase</keyword>